<dbReference type="EMBL" id="JACIDO010000017">
    <property type="protein sequence ID" value="MBB3938102.1"/>
    <property type="molecule type" value="Genomic_DNA"/>
</dbReference>
<proteinExistence type="predicted"/>
<keyword evidence="4" id="KW-1185">Reference proteome</keyword>
<evidence type="ECO:0000256" key="1">
    <source>
        <dbReference type="SAM" id="MobiDB-lite"/>
    </source>
</evidence>
<dbReference type="RefSeq" id="WP_090966383.1">
    <property type="nucleotide sequence ID" value="NZ_FOOA01000028.1"/>
</dbReference>
<dbReference type="Proteomes" id="UP000531216">
    <property type="component" value="Unassembled WGS sequence"/>
</dbReference>
<comment type="caution">
    <text evidence="3">The sequence shown here is derived from an EMBL/GenBank/DDBJ whole genome shotgun (WGS) entry which is preliminary data.</text>
</comment>
<feature type="transmembrane region" description="Helical" evidence="2">
    <location>
        <begin position="106"/>
        <end position="125"/>
    </location>
</feature>
<gene>
    <name evidence="3" type="ORF">GGR05_004272</name>
</gene>
<feature type="region of interest" description="Disordered" evidence="1">
    <location>
        <begin position="316"/>
        <end position="353"/>
    </location>
</feature>
<dbReference type="AlphaFoldDB" id="A0A7W6FXG6"/>
<feature type="region of interest" description="Disordered" evidence="1">
    <location>
        <begin position="155"/>
        <end position="188"/>
    </location>
</feature>
<evidence type="ECO:0000313" key="4">
    <source>
        <dbReference type="Proteomes" id="UP000531216"/>
    </source>
</evidence>
<keyword evidence="2" id="KW-0472">Membrane</keyword>
<keyword evidence="2" id="KW-1133">Transmembrane helix</keyword>
<evidence type="ECO:0000313" key="3">
    <source>
        <dbReference type="EMBL" id="MBB3938102.1"/>
    </source>
</evidence>
<organism evidence="3 4">
    <name type="scientific">Aureimonas phyllosphaerae</name>
    <dbReference type="NCBI Taxonomy" id="1166078"/>
    <lineage>
        <taxon>Bacteria</taxon>
        <taxon>Pseudomonadati</taxon>
        <taxon>Pseudomonadota</taxon>
        <taxon>Alphaproteobacteria</taxon>
        <taxon>Hyphomicrobiales</taxon>
        <taxon>Aurantimonadaceae</taxon>
        <taxon>Aureimonas</taxon>
    </lineage>
</organism>
<name>A0A7W6FXG6_9HYPH</name>
<sequence>MRYDQEWDEYDRSLDKRRETLKADLAVRDHHRTIDDRRRDEARQTENRRLLAEGAKANVQQEAPAPRPKIDPRAAAAERRRRFLRALRARRGRVQIFMKNPKLRDMLLVMGTGIMIAVKALLAMFKKGMQNAAAYVPVLEFASAPVQRREVELIYPPPTHSPKPKPKKTPQAARPEAPAPAPAPVRAAMPTGTTKRLTPEQIEKEKQDKWLYREAMEDAEFRYGDKRILAAVAECLGGRTPATFHFEVMRKVDPQGDLLDFFRGRHDLAELRATIEAFKEKTSVPGVDERYIAQQMLPTILANAQQYGALVRLNDAADASQDATMEPDAEKPEQPSPAQDRKHDLDPWTRKPS</sequence>
<protein>
    <submittedName>
        <fullName evidence="3">Uncharacterized protein</fullName>
    </submittedName>
</protein>
<reference evidence="3 4" key="1">
    <citation type="submission" date="2020-08" db="EMBL/GenBank/DDBJ databases">
        <title>Genomic Encyclopedia of Type Strains, Phase IV (KMG-IV): sequencing the most valuable type-strain genomes for metagenomic binning, comparative biology and taxonomic classification.</title>
        <authorList>
            <person name="Goeker M."/>
        </authorList>
    </citation>
    <scope>NUCLEOTIDE SEQUENCE [LARGE SCALE GENOMIC DNA]</scope>
    <source>
        <strain evidence="3 4">DSM 25024</strain>
    </source>
</reference>
<accession>A0A7W6FXG6</accession>
<keyword evidence="2" id="KW-0812">Transmembrane</keyword>
<feature type="region of interest" description="Disordered" evidence="1">
    <location>
        <begin position="55"/>
        <end position="75"/>
    </location>
</feature>
<feature type="compositionally biased region" description="Basic and acidic residues" evidence="1">
    <location>
        <begin position="328"/>
        <end position="353"/>
    </location>
</feature>
<evidence type="ECO:0000256" key="2">
    <source>
        <dbReference type="SAM" id="Phobius"/>
    </source>
</evidence>